<dbReference type="AlphaFoldDB" id="A0A7G5XIG9"/>
<keyword evidence="2" id="KW-1185">Reference proteome</keyword>
<gene>
    <name evidence="1" type="ORF">H4075_03455</name>
</gene>
<protein>
    <submittedName>
        <fullName evidence="1">T9SS type A sorting domain-containing protein</fullName>
    </submittedName>
</protein>
<reference evidence="2" key="1">
    <citation type="submission" date="2020-08" db="EMBL/GenBank/DDBJ databases">
        <title>Lacibacter sp. S13-6-6 genome sequencing.</title>
        <authorList>
            <person name="Jin L."/>
        </authorList>
    </citation>
    <scope>NUCLEOTIDE SEQUENCE [LARGE SCALE GENOMIC DNA]</scope>
    <source>
        <strain evidence="2">S13-6-6</strain>
    </source>
</reference>
<dbReference type="RefSeq" id="WP_182804178.1">
    <property type="nucleotide sequence ID" value="NZ_CP060007.1"/>
</dbReference>
<dbReference type="EMBL" id="CP060007">
    <property type="protein sequence ID" value="QNA45272.1"/>
    <property type="molecule type" value="Genomic_DNA"/>
</dbReference>
<accession>A0A7G5XIG9</accession>
<organism evidence="1 2">
    <name type="scientific">Lacibacter sediminis</name>
    <dbReference type="NCBI Taxonomy" id="2760713"/>
    <lineage>
        <taxon>Bacteria</taxon>
        <taxon>Pseudomonadati</taxon>
        <taxon>Bacteroidota</taxon>
        <taxon>Chitinophagia</taxon>
        <taxon>Chitinophagales</taxon>
        <taxon>Chitinophagaceae</taxon>
        <taxon>Lacibacter</taxon>
    </lineage>
</organism>
<proteinExistence type="predicted"/>
<dbReference type="KEGG" id="lacs:H4075_03455"/>
<sequence>MKHYITLLLLFVIFGRASAQLKIEPGANWVVSGSPSIVLHDMNLVNDGAINSGTGTFKFTGIQNSTVSGSIIPGFYILEMAKINSAKILLNSNINVNHSINFAAGQLDMNGKNIFLASTAYLSNETELNRITGANGGYIQIIQNMSSPNMTNPGGLGAFITSSANLGSVTIRRGHTTQSGTGLTGSINRYYSIVPTNNSNLNATLRLSYFDAELNTQNENNLVMFQSSDAGTNWINLSKTTDNTTSNFVEKTGIASIALQTLANNNIIATAVTGLVFTGSRKKATDVQLKWTTQTETNMSGFQVQRKLDTEADFTDRSFVTTLAPGGNSTSLLTYQLVDANAHTGMSSYRLKIVDKANNITYSPIINVAGKTKSAGGKGNNREMNDDNVAEVKVTVGPNPNNGNFWFVVSGIEKETAATLFTIDGKVMKQFKVFNMQQEKINGLRTGVYMLKVQGMETVKIIVQ</sequence>
<dbReference type="InterPro" id="IPR026444">
    <property type="entry name" value="Secre_tail"/>
</dbReference>
<name>A0A7G5XIG9_9BACT</name>
<dbReference type="NCBIfam" id="TIGR04183">
    <property type="entry name" value="Por_Secre_tail"/>
    <property type="match status" value="1"/>
</dbReference>
<evidence type="ECO:0000313" key="1">
    <source>
        <dbReference type="EMBL" id="QNA45272.1"/>
    </source>
</evidence>
<dbReference type="Proteomes" id="UP000515344">
    <property type="component" value="Chromosome"/>
</dbReference>
<evidence type="ECO:0000313" key="2">
    <source>
        <dbReference type="Proteomes" id="UP000515344"/>
    </source>
</evidence>